<gene>
    <name evidence="1" type="ORF">L6164_015424</name>
</gene>
<reference evidence="1 2" key="1">
    <citation type="journal article" date="2022" name="DNA Res.">
        <title>Chromosomal-level genome assembly of the orchid tree Bauhinia variegata (Leguminosae; Cercidoideae) supports the allotetraploid origin hypothesis of Bauhinia.</title>
        <authorList>
            <person name="Zhong Y."/>
            <person name="Chen Y."/>
            <person name="Zheng D."/>
            <person name="Pang J."/>
            <person name="Liu Y."/>
            <person name="Luo S."/>
            <person name="Meng S."/>
            <person name="Qian L."/>
            <person name="Wei D."/>
            <person name="Dai S."/>
            <person name="Zhou R."/>
        </authorList>
    </citation>
    <scope>NUCLEOTIDE SEQUENCE [LARGE SCALE GENOMIC DNA]</scope>
    <source>
        <strain evidence="1">BV-YZ2020</strain>
    </source>
</reference>
<name>A0ACB9NKL0_BAUVA</name>
<organism evidence="1 2">
    <name type="scientific">Bauhinia variegata</name>
    <name type="common">Purple orchid tree</name>
    <name type="synonym">Phanera variegata</name>
    <dbReference type="NCBI Taxonomy" id="167791"/>
    <lineage>
        <taxon>Eukaryota</taxon>
        <taxon>Viridiplantae</taxon>
        <taxon>Streptophyta</taxon>
        <taxon>Embryophyta</taxon>
        <taxon>Tracheophyta</taxon>
        <taxon>Spermatophyta</taxon>
        <taxon>Magnoliopsida</taxon>
        <taxon>eudicotyledons</taxon>
        <taxon>Gunneridae</taxon>
        <taxon>Pentapetalae</taxon>
        <taxon>rosids</taxon>
        <taxon>fabids</taxon>
        <taxon>Fabales</taxon>
        <taxon>Fabaceae</taxon>
        <taxon>Cercidoideae</taxon>
        <taxon>Cercideae</taxon>
        <taxon>Bauhiniinae</taxon>
        <taxon>Bauhinia</taxon>
    </lineage>
</organism>
<protein>
    <submittedName>
        <fullName evidence="1">Uncharacterized protein</fullName>
    </submittedName>
</protein>
<accession>A0ACB9NKL0</accession>
<keyword evidence="2" id="KW-1185">Reference proteome</keyword>
<evidence type="ECO:0000313" key="2">
    <source>
        <dbReference type="Proteomes" id="UP000828941"/>
    </source>
</evidence>
<evidence type="ECO:0000313" key="1">
    <source>
        <dbReference type="EMBL" id="KAI4336959.1"/>
    </source>
</evidence>
<proteinExistence type="predicted"/>
<dbReference type="Proteomes" id="UP000828941">
    <property type="component" value="Chromosome 6"/>
</dbReference>
<comment type="caution">
    <text evidence="1">The sequence shown here is derived from an EMBL/GenBank/DDBJ whole genome shotgun (WGS) entry which is preliminary data.</text>
</comment>
<dbReference type="EMBL" id="CM039431">
    <property type="protein sequence ID" value="KAI4336959.1"/>
    <property type="molecule type" value="Genomic_DNA"/>
</dbReference>
<sequence length="209" mass="23815">MGVFHKEPPNDPKRCKCIAATLKEIFAHRRRFGGRLSNASLEEDNPISNFDEEQQVIVSAVRSRAMEKQKLTPNLLRNSFPSWVYSPATRELYITGMAPQEMKSVNQQDGEKEKEEFLSVGSYFSCSCCSSAVSGEAFFSVKTNLSRSSSLNELDLSDYQWRRSVIQEFSHCEGWPFGLCRKAILLPPLPKSPSESWFWRTKQLSTKDS</sequence>